<comment type="caution">
    <text evidence="5">The sequence shown here is derived from an EMBL/GenBank/DDBJ whole genome shotgun (WGS) entry which is preliminary data.</text>
</comment>
<dbReference type="InterPro" id="IPR006530">
    <property type="entry name" value="YD"/>
</dbReference>
<evidence type="ECO:0000256" key="3">
    <source>
        <dbReference type="ARBA" id="ARBA00023157"/>
    </source>
</evidence>
<keyword evidence="2" id="KW-0677">Repeat</keyword>
<dbReference type="InterPro" id="IPR022385">
    <property type="entry name" value="Rhs_assc_core"/>
</dbReference>
<dbReference type="PANTHER" id="PTHR11219:SF69">
    <property type="entry name" value="TENEURIN-A"/>
    <property type="match status" value="1"/>
</dbReference>
<dbReference type="SUPFAM" id="SSF63829">
    <property type="entry name" value="Calcium-dependent phosphotriesterase"/>
    <property type="match status" value="1"/>
</dbReference>
<organism evidence="5">
    <name type="scientific">Planktothricoides sp. SpSt-374</name>
    <dbReference type="NCBI Taxonomy" id="2282167"/>
    <lineage>
        <taxon>Bacteria</taxon>
        <taxon>Bacillati</taxon>
        <taxon>Cyanobacteriota</taxon>
        <taxon>Cyanophyceae</taxon>
        <taxon>Oscillatoriophycideae</taxon>
        <taxon>Oscillatoriales</taxon>
        <taxon>Oscillatoriaceae</taxon>
        <taxon>Planktothricoides</taxon>
    </lineage>
</organism>
<dbReference type="Gene3D" id="2.180.10.10">
    <property type="entry name" value="RHS repeat-associated core"/>
    <property type="match status" value="2"/>
</dbReference>
<accession>A0A7C3ZUG9</accession>
<reference evidence="5" key="1">
    <citation type="journal article" date="2020" name="mSystems">
        <title>Genome- and Community-Level Interaction Insights into Carbon Utilization and Element Cycling Functions of Hydrothermarchaeota in Hydrothermal Sediment.</title>
        <authorList>
            <person name="Zhou Z."/>
            <person name="Liu Y."/>
            <person name="Xu W."/>
            <person name="Pan J."/>
            <person name="Luo Z.H."/>
            <person name="Li M."/>
        </authorList>
    </citation>
    <scope>NUCLEOTIDE SEQUENCE [LARGE SCALE GENOMIC DNA]</scope>
    <source>
        <strain evidence="5">SpSt-374</strain>
    </source>
</reference>
<feature type="domain" description="Teneurin-like YD-shell" evidence="4">
    <location>
        <begin position="177"/>
        <end position="1071"/>
    </location>
</feature>
<protein>
    <recommendedName>
        <fullName evidence="4">Teneurin-like YD-shell domain-containing protein</fullName>
    </recommendedName>
</protein>
<dbReference type="NCBIfam" id="TIGR01643">
    <property type="entry name" value="YD_repeat_2x"/>
    <property type="match status" value="5"/>
</dbReference>
<evidence type="ECO:0000256" key="2">
    <source>
        <dbReference type="ARBA" id="ARBA00022737"/>
    </source>
</evidence>
<dbReference type="EMBL" id="DSPX01000058">
    <property type="protein sequence ID" value="HGG00229.1"/>
    <property type="molecule type" value="Genomic_DNA"/>
</dbReference>
<dbReference type="NCBIfam" id="TIGR03696">
    <property type="entry name" value="Rhs_assc_core"/>
    <property type="match status" value="1"/>
</dbReference>
<name>A0A7C3ZUG9_9CYAN</name>
<evidence type="ECO:0000259" key="4">
    <source>
        <dbReference type="Pfam" id="PF25023"/>
    </source>
</evidence>
<dbReference type="PANTHER" id="PTHR11219">
    <property type="entry name" value="TENEURIN AND N-ACETYLGLUCOSAMINE-1-PHOSPHODIESTER ALPHA-N-ACETYLGLUCOSAMINIDASE"/>
    <property type="match status" value="1"/>
</dbReference>
<dbReference type="InterPro" id="IPR051216">
    <property type="entry name" value="Teneurin"/>
</dbReference>
<proteinExistence type="predicted"/>
<dbReference type="AlphaFoldDB" id="A0A7C3ZUG9"/>
<dbReference type="Pfam" id="PF25023">
    <property type="entry name" value="TEN_YD-shell"/>
    <property type="match status" value="1"/>
</dbReference>
<dbReference type="InterPro" id="IPR056823">
    <property type="entry name" value="TEN-like_YD-shell"/>
</dbReference>
<evidence type="ECO:0000313" key="5">
    <source>
        <dbReference type="EMBL" id="HGG00229.1"/>
    </source>
</evidence>
<dbReference type="Gene3D" id="3.90.1720.10">
    <property type="entry name" value="endopeptidase domain like (from Nostoc punctiforme)"/>
    <property type="match status" value="1"/>
</dbReference>
<keyword evidence="1" id="KW-0245">EGF-like domain</keyword>
<gene>
    <name evidence="5" type="ORF">ENR15_06135</name>
</gene>
<evidence type="ECO:0000256" key="1">
    <source>
        <dbReference type="ARBA" id="ARBA00022536"/>
    </source>
</evidence>
<keyword evidence="3" id="KW-1015">Disulfide bond</keyword>
<sequence>MLPRSFIEIQNQILGAAVDVTGAPVSLSYSSDRVPGRQAAYTRTIPVSGKHVAAELQRIEIEIAIAGQEFKEVFPPEPNQTYTFTWDGKDAEGRLLSGKQPVTIRTTFIYPNPEHNQRKEGTATLGTWNAGILGLGGWTLSVHHAYDVAGKTLYFGNGQRRNVETPETRFLGETGFLEIPSDGGGQLYIFDSTGKHLRTISTLTKALLYCFQYDEAGYLAAIEDGDGNITGIERDAGGAPIAIVAPYGQRTALSLNAGGYLESVTNPAGETCRFDYGNGGLLTGFTDPKGNIYGFTYDELGRLIRREEPDGSGEALARTRTEKGFVVAKITATGRESTYLTERLSTGEERQVNKGCGGAGAIVALTGKDGTETITYPDGSVLIQEGQPDPRFGKQAPMVKRTVLKTPGGLEANLEVTRSCTLTDPKDPLSLATLTDIVNFNGRTSTTTFDAENKQVIYKSPEGRQSILNLDERGRVVKTEVAGLEPVTFAYDEKGRLISAMQGNQTILSYSYDERGRLSSLANAEGNQVQYTYDEVGRIVQTTLPSGRTYKFAYDANSNLTEIVVPSGAVHRLSHNAVNMEAGYMPPTLTPNPSPIKGEGDKSGSPSPFLGERVGEWGVYASTYDSEQQLTNSTLPSGRTVQGIYSQSGYLESAIYPEAQVDVTYEKETRRVTKLVRTPAEGGTPQEMTFTYDGGLVTEMAWSGVTNGTYRYRYDNNFSLVGMQLDDQPEIEMKRDADGLLTQYGQFQIVRNQATGAPIQMTDGRIKIDVEYDNSGRVISRTNRVNGKIIYQLQLSYDLLSRIVQKRETVAGATQTYDYTYDADGQLILVQRAGEIVERYVYDDNGNRTEWQLGTQQHTASYDAQDRLIELDGTPYEFDADGFLIQRGDMTLKYSATGELLEVSWPDGKAINYTYDSMNRRVARTDDKGTQQYLYGNPNHPFQVTAVRDNSGNLSVYEYDDFGSLFALKRDAALYYVTTDQLGTPRVVCDVDGQAVKVLDYDSFGQQIAESSPVFDLPINFAGGLIEADTELVRFGFRDYDSVAGKWTAKDPIGFGGGDSNLYGYVHNNPVSLVDLLGLEEEVVLKGEAIQYLIGVSVVAQAELKYGKNPKSGQKCLNGVQNILDSVGVQTKRVPHAYQFPEAIKEGNFFDFYKEIDNSKALKDIPNGSIIVFNPAKGHPSGHIEIKAATPQYPTRFISDFQQFTRTTYYGQTPAHIYVPK</sequence>